<evidence type="ECO:0000256" key="2">
    <source>
        <dbReference type="ARBA" id="ARBA00004742"/>
    </source>
</evidence>
<evidence type="ECO:0000256" key="10">
    <source>
        <dbReference type="ARBA" id="ARBA00049406"/>
    </source>
</evidence>
<sequence length="271" mass="30324">MNLIYLSFMIQCTYAEVNYLGSIKDKPLQYHLQKKKRMRLHMAFISIFDVLGPEMIGPSSSHTAGACSIALLAGKMADSPITHVEFTLYQSFAKTHKGHGTDLALLGGIMGFSTDDRRIPLACSVAEERGLSYRFITDDTDSDTHPNTVDIRITCLNGRTYSVRGESLGGGKVRISRIDHIDVDFSGEYSTLIIIHRDRLGVLAHITRCLSEGYVNIAFMKLFRETKGDRAYSIIEFDGSLPDHMVSRIYENPDVQDVMFIPVKGENENGF</sequence>
<dbReference type="InterPro" id="IPR051318">
    <property type="entry name" value="Fe-S_L-Ser"/>
</dbReference>
<keyword evidence="5 11" id="KW-0004">4Fe-4S</keyword>
<dbReference type="PROSITE" id="PS51671">
    <property type="entry name" value="ACT"/>
    <property type="match status" value="1"/>
</dbReference>
<evidence type="ECO:0000256" key="5">
    <source>
        <dbReference type="ARBA" id="ARBA00022485"/>
    </source>
</evidence>
<dbReference type="PIRSF" id="PIRSF036692">
    <property type="entry name" value="SDH_B"/>
    <property type="match status" value="1"/>
</dbReference>
<evidence type="ECO:0000256" key="3">
    <source>
        <dbReference type="ARBA" id="ARBA00008636"/>
    </source>
</evidence>
<keyword evidence="8 11" id="KW-0411">Iron-sulfur</keyword>
<dbReference type="InterPro" id="IPR002912">
    <property type="entry name" value="ACT_dom"/>
</dbReference>
<keyword evidence="6 11" id="KW-0479">Metal-binding</keyword>
<dbReference type="GO" id="GO:0006094">
    <property type="term" value="P:gluconeogenesis"/>
    <property type="evidence" value="ECO:0007669"/>
    <property type="project" value="UniProtKB-UniRule"/>
</dbReference>
<evidence type="ECO:0000259" key="13">
    <source>
        <dbReference type="PROSITE" id="PS51671"/>
    </source>
</evidence>
<dbReference type="Pfam" id="PF03315">
    <property type="entry name" value="SDH_beta"/>
    <property type="match status" value="1"/>
</dbReference>
<evidence type="ECO:0000256" key="7">
    <source>
        <dbReference type="ARBA" id="ARBA00023004"/>
    </source>
</evidence>
<evidence type="ECO:0000256" key="12">
    <source>
        <dbReference type="RuleBase" id="RU366059"/>
    </source>
</evidence>
<dbReference type="PANTHER" id="PTHR30182">
    <property type="entry name" value="L-SERINE DEHYDRATASE"/>
    <property type="match status" value="1"/>
</dbReference>
<dbReference type="HOGENOM" id="CLU_086592_0_0_9"/>
<dbReference type="NCBIfam" id="TIGR00719">
    <property type="entry name" value="sda_beta"/>
    <property type="match status" value="1"/>
</dbReference>
<keyword evidence="9 11" id="KW-0456">Lyase</keyword>
<comment type="caution">
    <text evidence="14">The sequence shown here is derived from an EMBL/GenBank/DDBJ whole genome shotgun (WGS) entry which is preliminary data.</text>
</comment>
<accession>A8RJM3</accession>
<dbReference type="UniPathway" id="UPA00138"/>
<organism evidence="14 15">
    <name type="scientific">Enterocloster bolteae (strain ATCC BAA-613 / DSM 15670 / CCUG 46953 / JCM 12243 / WAL 16351)</name>
    <name type="common">Clostridium bolteae</name>
    <dbReference type="NCBI Taxonomy" id="411902"/>
    <lineage>
        <taxon>Bacteria</taxon>
        <taxon>Bacillati</taxon>
        <taxon>Bacillota</taxon>
        <taxon>Clostridia</taxon>
        <taxon>Lachnospirales</taxon>
        <taxon>Lachnospiraceae</taxon>
        <taxon>Enterocloster</taxon>
    </lineage>
</organism>
<protein>
    <recommendedName>
        <fullName evidence="11">L-serine deaminase</fullName>
    </recommendedName>
</protein>
<dbReference type="PANTHER" id="PTHR30182:SF12">
    <property type="entry name" value="L-SERINE DEHYDRATASE, BETA CHAIN-RELATED"/>
    <property type="match status" value="1"/>
</dbReference>
<dbReference type="CDD" id="cd04903">
    <property type="entry name" value="ACT_LSD"/>
    <property type="match status" value="1"/>
</dbReference>
<dbReference type="SUPFAM" id="SSF143548">
    <property type="entry name" value="Serine metabolism enzymes domain"/>
    <property type="match status" value="1"/>
</dbReference>
<evidence type="ECO:0000256" key="9">
    <source>
        <dbReference type="ARBA" id="ARBA00023239"/>
    </source>
</evidence>
<dbReference type="GO" id="GO:0046872">
    <property type="term" value="F:metal ion binding"/>
    <property type="evidence" value="ECO:0007669"/>
    <property type="project" value="UniProtKB-UniRule"/>
</dbReference>
<evidence type="ECO:0000313" key="15">
    <source>
        <dbReference type="Proteomes" id="UP000005396"/>
    </source>
</evidence>
<dbReference type="InterPro" id="IPR029009">
    <property type="entry name" value="ASB_dom_sf"/>
</dbReference>
<dbReference type="GO" id="GO:0051539">
    <property type="term" value="F:4 iron, 4 sulfur cluster binding"/>
    <property type="evidence" value="ECO:0007669"/>
    <property type="project" value="UniProtKB-UniRule"/>
</dbReference>
<dbReference type="GO" id="GO:0003941">
    <property type="term" value="F:L-serine ammonia-lyase activity"/>
    <property type="evidence" value="ECO:0007669"/>
    <property type="project" value="UniProtKB-UniRule"/>
</dbReference>
<dbReference type="SUPFAM" id="SSF55021">
    <property type="entry name" value="ACT-like"/>
    <property type="match status" value="1"/>
</dbReference>
<evidence type="ECO:0000256" key="1">
    <source>
        <dbReference type="ARBA" id="ARBA00001966"/>
    </source>
</evidence>
<dbReference type="Proteomes" id="UP000005396">
    <property type="component" value="Unassembled WGS sequence"/>
</dbReference>
<dbReference type="Gene3D" id="3.30.1330.90">
    <property type="entry name" value="D-3-phosphoglycerate dehydrogenase, domain 3"/>
    <property type="match status" value="1"/>
</dbReference>
<comment type="catalytic activity">
    <reaction evidence="10 11 12">
        <text>L-serine = pyruvate + NH4(+)</text>
        <dbReference type="Rhea" id="RHEA:19169"/>
        <dbReference type="ChEBI" id="CHEBI:15361"/>
        <dbReference type="ChEBI" id="CHEBI:28938"/>
        <dbReference type="ChEBI" id="CHEBI:33384"/>
        <dbReference type="EC" id="4.3.1.17"/>
    </reaction>
</comment>
<dbReference type="Gene3D" id="3.30.70.260">
    <property type="match status" value="1"/>
</dbReference>
<dbReference type="InterPro" id="IPR045865">
    <property type="entry name" value="ACT-like_dom_sf"/>
</dbReference>
<keyword evidence="4 11" id="KW-0312">Gluconeogenesis</keyword>
<dbReference type="EMBL" id="ABCC02000011">
    <property type="protein sequence ID" value="EDP18596.1"/>
    <property type="molecule type" value="Genomic_DNA"/>
</dbReference>
<evidence type="ECO:0000256" key="8">
    <source>
        <dbReference type="ARBA" id="ARBA00023014"/>
    </source>
</evidence>
<evidence type="ECO:0000256" key="11">
    <source>
        <dbReference type="PIRNR" id="PIRNR036692"/>
    </source>
</evidence>
<reference evidence="14 15" key="1">
    <citation type="submission" date="2007-08" db="EMBL/GenBank/DDBJ databases">
        <authorList>
            <person name="Fulton L."/>
            <person name="Clifton S."/>
            <person name="Fulton B."/>
            <person name="Xu J."/>
            <person name="Minx P."/>
            <person name="Pepin K.H."/>
            <person name="Johnson M."/>
            <person name="Thiruvilangam P."/>
            <person name="Bhonagiri V."/>
            <person name="Nash W.E."/>
            <person name="Mardis E.R."/>
            <person name="Wilson R.K."/>
        </authorList>
    </citation>
    <scope>NUCLEOTIDE SEQUENCE [LARGE SCALE GENOMIC DNA]</scope>
    <source>
        <strain evidence="15">ATCC BAA-613 / DSM 15670 / CCUG 46953 / JCM 12243 / WAL 16351</strain>
    </source>
</reference>
<name>A8RJM3_ENTBW</name>
<feature type="domain" description="ACT" evidence="13">
    <location>
        <begin position="191"/>
        <end position="263"/>
    </location>
</feature>
<evidence type="ECO:0000313" key="14">
    <source>
        <dbReference type="EMBL" id="EDP18596.1"/>
    </source>
</evidence>
<comment type="pathway">
    <text evidence="2 11">Carbohydrate biosynthesis; gluconeogenesis.</text>
</comment>
<gene>
    <name evidence="14" type="ORF">CLOBOL_00958</name>
</gene>
<proteinExistence type="inferred from homology"/>
<evidence type="ECO:0000256" key="4">
    <source>
        <dbReference type="ARBA" id="ARBA00022432"/>
    </source>
</evidence>
<dbReference type="AlphaFoldDB" id="A8RJM3"/>
<dbReference type="InterPro" id="IPR004643">
    <property type="entry name" value="Fe-S_L-Ser_bsu"/>
</dbReference>
<comment type="similarity">
    <text evidence="3 11 12">Belongs to the iron-sulfur dependent L-serine dehydratase family.</text>
</comment>
<dbReference type="InterPro" id="IPR005131">
    <property type="entry name" value="Ser_deHydtase_bsu"/>
</dbReference>
<reference evidence="14 15" key="2">
    <citation type="submission" date="2007-09" db="EMBL/GenBank/DDBJ databases">
        <title>Draft genome sequence of Clostridium bolteae (ATCC BAA-613).</title>
        <authorList>
            <person name="Sudarsanam P."/>
            <person name="Ley R."/>
            <person name="Guruge J."/>
            <person name="Turnbaugh P.J."/>
            <person name="Mahowald M."/>
            <person name="Liep D."/>
            <person name="Gordon J."/>
        </authorList>
    </citation>
    <scope>NUCLEOTIDE SEQUENCE [LARGE SCALE GENOMIC DNA]</scope>
    <source>
        <strain evidence="15">ATCC BAA-613 / DSM 15670 / CCUG 46953 / JCM 12243 / WAL 16351</strain>
    </source>
</reference>
<comment type="cofactor">
    <cofactor evidence="1 12">
        <name>[4Fe-4S] cluster</name>
        <dbReference type="ChEBI" id="CHEBI:49883"/>
    </cofactor>
</comment>
<dbReference type="eggNOG" id="COG1760">
    <property type="taxonomic scope" value="Bacteria"/>
</dbReference>
<evidence type="ECO:0000256" key="6">
    <source>
        <dbReference type="ARBA" id="ARBA00022723"/>
    </source>
</evidence>
<keyword evidence="7 11" id="KW-0408">Iron</keyword>
<dbReference type="PaxDb" id="411902-CLOBOL_00958"/>